<dbReference type="InterPro" id="IPR034660">
    <property type="entry name" value="DinB/YfiT-like"/>
</dbReference>
<dbReference type="SUPFAM" id="SSF109854">
    <property type="entry name" value="DinB/YfiT-like putative metalloenzymes"/>
    <property type="match status" value="1"/>
</dbReference>
<accession>A0A0U1P508</accession>
<dbReference type="Proteomes" id="UP000199087">
    <property type="component" value="Unassembled WGS sequence"/>
</dbReference>
<organism evidence="2 3">
    <name type="scientific">Neobacillus massiliamazoniensis</name>
    <dbReference type="NCBI Taxonomy" id="1499688"/>
    <lineage>
        <taxon>Bacteria</taxon>
        <taxon>Bacillati</taxon>
        <taxon>Bacillota</taxon>
        <taxon>Bacilli</taxon>
        <taxon>Bacillales</taxon>
        <taxon>Bacillaceae</taxon>
        <taxon>Neobacillus</taxon>
    </lineage>
</organism>
<protein>
    <recommendedName>
        <fullName evidence="1">DinB-like domain-containing protein</fullName>
    </recommendedName>
</protein>
<dbReference type="AlphaFoldDB" id="A0A0U1P508"/>
<evidence type="ECO:0000313" key="2">
    <source>
        <dbReference type="EMBL" id="CRK85142.1"/>
    </source>
</evidence>
<dbReference type="EMBL" id="CVRB01000007">
    <property type="protein sequence ID" value="CRK85142.1"/>
    <property type="molecule type" value="Genomic_DNA"/>
</dbReference>
<sequence>MRMSELVFKNFELTRSFLLKNVDALDEAIVDVQPKGFNNTIHWHVGHVLTVAEQFMFGFPNKSTHLPAHYMELFSRGTKPSDWQGDVPSVEELSAQLKEQIKRIKEIPVESLSERIKHPFLGAETYGELANFAIFHESSHLGQMHAMKRVIEAASQK</sequence>
<dbReference type="Gene3D" id="1.20.120.450">
    <property type="entry name" value="dinb family like domain"/>
    <property type="match status" value="1"/>
</dbReference>
<dbReference type="InterPro" id="IPR024775">
    <property type="entry name" value="DinB-like"/>
</dbReference>
<feature type="domain" description="DinB-like" evidence="1">
    <location>
        <begin position="11"/>
        <end position="144"/>
    </location>
</feature>
<dbReference type="Pfam" id="PF12867">
    <property type="entry name" value="DinB_2"/>
    <property type="match status" value="1"/>
</dbReference>
<evidence type="ECO:0000313" key="3">
    <source>
        <dbReference type="Proteomes" id="UP000199087"/>
    </source>
</evidence>
<reference evidence="3" key="1">
    <citation type="submission" date="2015-05" db="EMBL/GenBank/DDBJ databases">
        <authorList>
            <person name="Urmite Genomes"/>
        </authorList>
    </citation>
    <scope>NUCLEOTIDE SEQUENCE [LARGE SCALE GENOMIC DNA]</scope>
    <source>
        <strain evidence="3">LF1</strain>
    </source>
</reference>
<keyword evidence="3" id="KW-1185">Reference proteome</keyword>
<gene>
    <name evidence="2" type="ORF">BN000_05213</name>
</gene>
<proteinExistence type="predicted"/>
<dbReference type="STRING" id="1499688.BN000_05213"/>
<evidence type="ECO:0000259" key="1">
    <source>
        <dbReference type="Pfam" id="PF12867"/>
    </source>
</evidence>
<name>A0A0U1P508_9BACI</name>